<dbReference type="InterPro" id="IPR011992">
    <property type="entry name" value="EF-hand-dom_pair"/>
</dbReference>
<feature type="region of interest" description="Disordered" evidence="3">
    <location>
        <begin position="350"/>
        <end position="372"/>
    </location>
</feature>
<keyword evidence="1" id="KW-0106">Calcium</keyword>
<comment type="caution">
    <text evidence="5">The sequence shown here is derived from an EMBL/GenBank/DDBJ whole genome shotgun (WGS) entry which is preliminary data.</text>
</comment>
<evidence type="ECO:0000313" key="6">
    <source>
        <dbReference type="Proteomes" id="UP001150062"/>
    </source>
</evidence>
<organism evidence="5 6">
    <name type="scientific">Anaeramoeba flamelloides</name>
    <dbReference type="NCBI Taxonomy" id="1746091"/>
    <lineage>
        <taxon>Eukaryota</taxon>
        <taxon>Metamonada</taxon>
        <taxon>Anaeramoebidae</taxon>
        <taxon>Anaeramoeba</taxon>
    </lineage>
</organism>
<evidence type="ECO:0000256" key="3">
    <source>
        <dbReference type="SAM" id="MobiDB-lite"/>
    </source>
</evidence>
<protein>
    <submittedName>
        <fullName evidence="5">Spry domain containing socs box protein</fullName>
    </submittedName>
</protein>
<evidence type="ECO:0000256" key="2">
    <source>
        <dbReference type="SAM" id="Coils"/>
    </source>
</evidence>
<evidence type="ECO:0000259" key="4">
    <source>
        <dbReference type="PROSITE" id="PS50222"/>
    </source>
</evidence>
<keyword evidence="2" id="KW-0175">Coiled coil</keyword>
<dbReference type="Gene3D" id="2.60.120.920">
    <property type="match status" value="1"/>
</dbReference>
<dbReference type="EMBL" id="JAOAOG010000269">
    <property type="protein sequence ID" value="KAJ6234604.1"/>
    <property type="molecule type" value="Genomic_DNA"/>
</dbReference>
<dbReference type="Gene3D" id="1.10.238.10">
    <property type="entry name" value="EF-hand"/>
    <property type="match status" value="1"/>
</dbReference>
<dbReference type="PROSITE" id="PS00018">
    <property type="entry name" value="EF_HAND_1"/>
    <property type="match status" value="1"/>
</dbReference>
<proteinExistence type="predicted"/>
<sequence length="1169" mass="136122">MAFELIKAINTTCSTFHDKVQHSKNNNRHVHKLQRVLYSLEETLQKLKNDKEQANSKSQVLQAILDLLTKIMKFLNEKYFQKKFLRKTKSNKFKKVLQTFQQDLDQQIKLLNQGINTEVKENVVDVKLNINFDNVEFKNEIKKYNQQNESPLVTKPAIYNFDDLGVSDLQKMFGTDKRGAHVLRNAINTNNKQVVDSYDLIYAKRILNKGKISDQAEFCFSSWDIDGNGSLSESEIYNTMYDILRLKLLKNFAKKFEDKNWYIVFTKQPQEKQKLFYKLLEKRVLKKSEKLRIGDLISEMFQNATLNSNNEIEKENYIKFCMGHNALLLQIFCDCLCTVMSIKNKKQKKKVKKKLKKEKQEEGDDDNDDDDDEKITYTADKWNVENKESAVYLFNDGKTIQKLTQGWDWIRGSQVMSHNTGVYHYGIKIDSHNKFVNPFLMIGIVPSTSTGHTYSTGYCFTGNDSGQWDGKYCMNIYSPYGGGRKIETGDIVHVIVDTDAKTLAFRLNSENMGVCQNNIPDNCLLSVDIFSISDQITIIDNEGKKENEMDSMESIETNNPLDKKREEKIIKHKEKFGTGVGDLIAEKGWTKGWSNIKPFQIADMNFIFEYKVNEGSVAIQIMNKNGNIGKTVQKSKWGKGWTTTEFFTIKGHTYLFLLKSKTGKVKIHKMNENGSVGKLVLERGWTAGWTNIKFFKIKKKYYIFEYKSNTGRVAIQEMNENGSMGQVLQKYQWSKGWTTTEFYKIKKQTYLFLLKKGSGLVKIHKMNENGSVGELVIEKHWTKGWTNIKPFQIGNIPYFFEYKVNTGRVAIQAMNGDGNLGDTLQKYQWSKGWTTTEFFTIKDHVYLLLLKNSNGRVKIHRMKHYSLEEGNKDSSKKENEDLKCSVGDLVAEKYWSMGWTNIKPFQIGNDNFLFKYQKNQGKVAIQEINNEGNIADTLHEYQWGKGWTTTEFYTIKDQTYIFLLKRDTGKAKLHKMNENGSLGELVTEKDWTTGWTNIKPFKVGERNYIFEYKANHGRVTIRVINKDGNIGKALYKYQWTKGYTTTEIFTIKDRTFLFLLKRGSGQLKIHRMNKDGSIGEFITEKDWTSGWSHIKFFKKYEKTFIFEYKTNHGRVDIQSMNNYGNTYKTLSKYQWSKGWTTTEFYTIKDQTYIFLLKRDTGKVKIYKIN</sequence>
<dbReference type="InterPro" id="IPR002048">
    <property type="entry name" value="EF_hand_dom"/>
</dbReference>
<evidence type="ECO:0000313" key="5">
    <source>
        <dbReference type="EMBL" id="KAJ6234604.1"/>
    </source>
</evidence>
<dbReference type="InterPro" id="IPR013320">
    <property type="entry name" value="ConA-like_dom_sf"/>
</dbReference>
<dbReference type="SUPFAM" id="SSF47473">
    <property type="entry name" value="EF-hand"/>
    <property type="match status" value="1"/>
</dbReference>
<feature type="domain" description="EF-hand" evidence="4">
    <location>
        <begin position="211"/>
        <end position="246"/>
    </location>
</feature>
<feature type="compositionally biased region" description="Acidic residues" evidence="3">
    <location>
        <begin position="361"/>
        <end position="372"/>
    </location>
</feature>
<gene>
    <name evidence="5" type="ORF">M0813_29196</name>
</gene>
<accession>A0ABQ8XR99</accession>
<dbReference type="SUPFAM" id="SSF49899">
    <property type="entry name" value="Concanavalin A-like lectins/glucanases"/>
    <property type="match status" value="1"/>
</dbReference>
<evidence type="ECO:0000256" key="1">
    <source>
        <dbReference type="ARBA" id="ARBA00022837"/>
    </source>
</evidence>
<dbReference type="CDD" id="cd11709">
    <property type="entry name" value="SPRY"/>
    <property type="match status" value="1"/>
</dbReference>
<feature type="coiled-coil region" evidence="2">
    <location>
        <begin position="30"/>
        <end position="64"/>
    </location>
</feature>
<dbReference type="InterPro" id="IPR043136">
    <property type="entry name" value="B30.2/SPRY_sf"/>
</dbReference>
<keyword evidence="6" id="KW-1185">Reference proteome</keyword>
<reference evidence="5" key="1">
    <citation type="submission" date="2022-08" db="EMBL/GenBank/DDBJ databases">
        <title>Novel sulfate-reducing endosymbionts in the free-living metamonad Anaeramoeba.</title>
        <authorList>
            <person name="Jerlstrom-Hultqvist J."/>
            <person name="Cepicka I."/>
            <person name="Gallot-Lavallee L."/>
            <person name="Salas-Leiva D."/>
            <person name="Curtis B.A."/>
            <person name="Zahonova K."/>
            <person name="Pipaliya S."/>
            <person name="Dacks J."/>
            <person name="Roger A.J."/>
        </authorList>
    </citation>
    <scope>NUCLEOTIDE SEQUENCE</scope>
    <source>
        <strain evidence="5">Schooner1</strain>
    </source>
</reference>
<dbReference type="Proteomes" id="UP001150062">
    <property type="component" value="Unassembled WGS sequence"/>
</dbReference>
<dbReference type="PROSITE" id="PS50222">
    <property type="entry name" value="EF_HAND_2"/>
    <property type="match status" value="1"/>
</dbReference>
<dbReference type="InterPro" id="IPR059179">
    <property type="entry name" value="MLKL-like_MCAfunc"/>
</dbReference>
<dbReference type="CDD" id="cd21037">
    <property type="entry name" value="MLKL_NTD"/>
    <property type="match status" value="1"/>
</dbReference>
<dbReference type="InterPro" id="IPR018247">
    <property type="entry name" value="EF_Hand_1_Ca_BS"/>
</dbReference>
<name>A0ABQ8XR99_9EUKA</name>